<accession>A0A0A9SIU7</accession>
<protein>
    <submittedName>
        <fullName evidence="1">Uncharacterized protein</fullName>
    </submittedName>
</protein>
<name>A0A0A9SIU7_ARUDO</name>
<evidence type="ECO:0000313" key="1">
    <source>
        <dbReference type="EMBL" id="JAD18866.1"/>
    </source>
</evidence>
<reference evidence="1" key="2">
    <citation type="journal article" date="2015" name="Data Brief">
        <title>Shoot transcriptome of the giant reed, Arundo donax.</title>
        <authorList>
            <person name="Barrero R.A."/>
            <person name="Guerrero F.D."/>
            <person name="Moolhuijzen P."/>
            <person name="Goolsby J.A."/>
            <person name="Tidwell J."/>
            <person name="Bellgard S.E."/>
            <person name="Bellgard M.I."/>
        </authorList>
    </citation>
    <scope>NUCLEOTIDE SEQUENCE</scope>
    <source>
        <tissue evidence="1">Shoot tissue taken approximately 20 cm above the soil surface</tissue>
    </source>
</reference>
<sequence length="305" mass="34475">MGITRFRLLDATLRPPALSVDDKDAAAGELSWVLLELQAYVSKLENATTARSKTWDGKEIQVTFCRRRPPRLSYLAVYSRDAEIPVEPQILATEDDIVLLRVVVSCQKDVLKNLDYYIYRADDGSGRPSLDHLPRPPSPYFFDARNIGILRRPTDYSSLFLRPHRSDSDSIADEYIVAGLHMALDELHEEFEEGTFILSRFDSKMKAWTTNTVSLNHQQKQQYRNHFEHSNSKVIAIGGDAGTMAFLDLWRGILFCDVLPAQGQAIPPLRYVPLPSILPKSKFSGDARLARDIAVVQGGRDDQVR</sequence>
<dbReference type="InterPro" id="IPR011676">
    <property type="entry name" value="DUF1618"/>
</dbReference>
<dbReference type="EMBL" id="GBRH01279029">
    <property type="protein sequence ID" value="JAD18866.1"/>
    <property type="molecule type" value="Transcribed_RNA"/>
</dbReference>
<dbReference type="Pfam" id="PF07762">
    <property type="entry name" value="DUF1618"/>
    <property type="match status" value="1"/>
</dbReference>
<dbReference type="PANTHER" id="PTHR33074">
    <property type="entry name" value="EXPRESSED PROTEIN-RELATED"/>
    <property type="match status" value="1"/>
</dbReference>
<dbReference type="AlphaFoldDB" id="A0A0A9SIU7"/>
<reference evidence="1" key="1">
    <citation type="submission" date="2014-09" db="EMBL/GenBank/DDBJ databases">
        <authorList>
            <person name="Magalhaes I.L.F."/>
            <person name="Oliveira U."/>
            <person name="Santos F.R."/>
            <person name="Vidigal T.H.D.A."/>
            <person name="Brescovit A.D."/>
            <person name="Santos A.J."/>
        </authorList>
    </citation>
    <scope>NUCLEOTIDE SEQUENCE</scope>
    <source>
        <tissue evidence="1">Shoot tissue taken approximately 20 cm above the soil surface</tissue>
    </source>
</reference>
<proteinExistence type="predicted"/>
<organism evidence="1">
    <name type="scientific">Arundo donax</name>
    <name type="common">Giant reed</name>
    <name type="synonym">Donax arundinaceus</name>
    <dbReference type="NCBI Taxonomy" id="35708"/>
    <lineage>
        <taxon>Eukaryota</taxon>
        <taxon>Viridiplantae</taxon>
        <taxon>Streptophyta</taxon>
        <taxon>Embryophyta</taxon>
        <taxon>Tracheophyta</taxon>
        <taxon>Spermatophyta</taxon>
        <taxon>Magnoliopsida</taxon>
        <taxon>Liliopsida</taxon>
        <taxon>Poales</taxon>
        <taxon>Poaceae</taxon>
        <taxon>PACMAD clade</taxon>
        <taxon>Arundinoideae</taxon>
        <taxon>Arundineae</taxon>
        <taxon>Arundo</taxon>
    </lineage>
</organism>